<keyword evidence="3 6" id="KW-0812">Transmembrane</keyword>
<feature type="transmembrane region" description="Helical" evidence="6">
    <location>
        <begin position="105"/>
        <end position="127"/>
    </location>
</feature>
<dbReference type="AlphaFoldDB" id="A0A402APB6"/>
<gene>
    <name evidence="7" type="ORF">KDK_47570</name>
</gene>
<dbReference type="EMBL" id="BIFS01000001">
    <property type="protein sequence ID" value="GCE20957.1"/>
    <property type="molecule type" value="Genomic_DNA"/>
</dbReference>
<keyword evidence="4 6" id="KW-1133">Transmembrane helix</keyword>
<feature type="transmembrane region" description="Helical" evidence="6">
    <location>
        <begin position="139"/>
        <end position="160"/>
    </location>
</feature>
<sequence length="415" mass="44964">MESSLPIPAAVEKKNEYLLQLRSLLKSSGIYALASLASPLIALVMSPFLTHTLSHDDYGALAVLTTVIALAAGISQLGMGSAFFRTYSYDYESPQDKLKVLSTTVTILLLTALPLTILMFLCAPWLSQLLFETTLYADPIRYAAVVILLQNMSIPGYSWLRAENKALAYSILSIAYLLLNLLATVILVGPLHAGISGALLASGLGYALVVLLTIPVIIFRSGLLLYPRMAGNLLSFGLPLVSNFVSVWILQLSDRYLLSHFGSLSETASYSVAYTLGGVVSVVILSPFSLAWPTTMYSIAKKPAARETFQVIFHWFSIVLLLAAFGLSLLSTLLLTFFFPTAYHAAALVIPIISASLMFYGLYTIFNIGVSLKRKTWYAALFTCSAAILNVVLNLVLIPRYGAMGRGLDATGLCL</sequence>
<evidence type="ECO:0000256" key="3">
    <source>
        <dbReference type="ARBA" id="ARBA00022692"/>
    </source>
</evidence>
<dbReference type="OrthoDB" id="157335at2"/>
<evidence type="ECO:0000313" key="7">
    <source>
        <dbReference type="EMBL" id="GCE20957.1"/>
    </source>
</evidence>
<evidence type="ECO:0000256" key="6">
    <source>
        <dbReference type="SAM" id="Phobius"/>
    </source>
</evidence>
<evidence type="ECO:0000256" key="4">
    <source>
        <dbReference type="ARBA" id="ARBA00022989"/>
    </source>
</evidence>
<feature type="transmembrane region" description="Helical" evidence="6">
    <location>
        <begin position="271"/>
        <end position="292"/>
    </location>
</feature>
<dbReference type="Pfam" id="PF01943">
    <property type="entry name" value="Polysacc_synt"/>
    <property type="match status" value="1"/>
</dbReference>
<feature type="transmembrane region" description="Helical" evidence="6">
    <location>
        <begin position="345"/>
        <end position="366"/>
    </location>
</feature>
<accession>A0A402APB6</accession>
<feature type="transmembrane region" description="Helical" evidence="6">
    <location>
        <begin position="167"/>
        <end position="189"/>
    </location>
</feature>
<keyword evidence="5 6" id="KW-0472">Membrane</keyword>
<feature type="transmembrane region" description="Helical" evidence="6">
    <location>
        <begin position="231"/>
        <end position="251"/>
    </location>
</feature>
<dbReference type="Proteomes" id="UP000287188">
    <property type="component" value="Unassembled WGS sequence"/>
</dbReference>
<feature type="transmembrane region" description="Helical" evidence="6">
    <location>
        <begin position="378"/>
        <end position="398"/>
    </location>
</feature>
<feature type="transmembrane region" description="Helical" evidence="6">
    <location>
        <begin position="61"/>
        <end position="84"/>
    </location>
</feature>
<feature type="transmembrane region" description="Helical" evidence="6">
    <location>
        <begin position="313"/>
        <end position="339"/>
    </location>
</feature>
<proteinExistence type="predicted"/>
<comment type="caution">
    <text evidence="7">The sequence shown here is derived from an EMBL/GenBank/DDBJ whole genome shotgun (WGS) entry which is preliminary data.</text>
</comment>
<protein>
    <submittedName>
        <fullName evidence="7">Uncharacterized protein</fullName>
    </submittedName>
</protein>
<dbReference type="RefSeq" id="WP_126552534.1">
    <property type="nucleotide sequence ID" value="NZ_BIFS01000001.1"/>
</dbReference>
<dbReference type="PANTHER" id="PTHR30250:SF11">
    <property type="entry name" value="O-ANTIGEN TRANSPORTER-RELATED"/>
    <property type="match status" value="1"/>
</dbReference>
<keyword evidence="8" id="KW-1185">Reference proteome</keyword>
<organism evidence="7 8">
    <name type="scientific">Dictyobacter kobayashii</name>
    <dbReference type="NCBI Taxonomy" id="2014872"/>
    <lineage>
        <taxon>Bacteria</taxon>
        <taxon>Bacillati</taxon>
        <taxon>Chloroflexota</taxon>
        <taxon>Ktedonobacteria</taxon>
        <taxon>Ktedonobacterales</taxon>
        <taxon>Dictyobacteraceae</taxon>
        <taxon>Dictyobacter</taxon>
    </lineage>
</organism>
<evidence type="ECO:0000256" key="1">
    <source>
        <dbReference type="ARBA" id="ARBA00004651"/>
    </source>
</evidence>
<dbReference type="GO" id="GO:0005886">
    <property type="term" value="C:plasma membrane"/>
    <property type="evidence" value="ECO:0007669"/>
    <property type="project" value="UniProtKB-SubCell"/>
</dbReference>
<evidence type="ECO:0000256" key="5">
    <source>
        <dbReference type="ARBA" id="ARBA00023136"/>
    </source>
</evidence>
<keyword evidence="2" id="KW-1003">Cell membrane</keyword>
<feature type="transmembrane region" description="Helical" evidence="6">
    <location>
        <begin position="195"/>
        <end position="219"/>
    </location>
</feature>
<evidence type="ECO:0000313" key="8">
    <source>
        <dbReference type="Proteomes" id="UP000287188"/>
    </source>
</evidence>
<comment type="subcellular location">
    <subcellularLocation>
        <location evidence="1">Cell membrane</location>
        <topology evidence="1">Multi-pass membrane protein</topology>
    </subcellularLocation>
</comment>
<dbReference type="InterPro" id="IPR050833">
    <property type="entry name" value="Poly_Biosynth_Transport"/>
</dbReference>
<name>A0A402APB6_9CHLR</name>
<dbReference type="InterPro" id="IPR002797">
    <property type="entry name" value="Polysacc_synth"/>
</dbReference>
<evidence type="ECO:0000256" key="2">
    <source>
        <dbReference type="ARBA" id="ARBA00022475"/>
    </source>
</evidence>
<dbReference type="PANTHER" id="PTHR30250">
    <property type="entry name" value="PST FAMILY PREDICTED COLANIC ACID TRANSPORTER"/>
    <property type="match status" value="1"/>
</dbReference>
<feature type="transmembrane region" description="Helical" evidence="6">
    <location>
        <begin position="30"/>
        <end position="49"/>
    </location>
</feature>
<reference evidence="8" key="1">
    <citation type="submission" date="2018-12" db="EMBL/GenBank/DDBJ databases">
        <title>Tengunoibacter tsumagoiensis gen. nov., sp. nov., Dictyobacter kobayashii sp. nov., D. alpinus sp. nov., and D. joshuensis sp. nov. and description of Dictyobacteraceae fam. nov. within the order Ktedonobacterales isolated from Tengu-no-mugimeshi.</title>
        <authorList>
            <person name="Wang C.M."/>
            <person name="Zheng Y."/>
            <person name="Sakai Y."/>
            <person name="Toyoda A."/>
            <person name="Minakuchi Y."/>
            <person name="Abe K."/>
            <person name="Yokota A."/>
            <person name="Yabe S."/>
        </authorList>
    </citation>
    <scope>NUCLEOTIDE SEQUENCE [LARGE SCALE GENOMIC DNA]</scope>
    <source>
        <strain evidence="8">Uno11</strain>
    </source>
</reference>